<evidence type="ECO:0000313" key="1">
    <source>
        <dbReference type="EMBL" id="GFH52182.1"/>
    </source>
</evidence>
<dbReference type="InterPro" id="IPR018790">
    <property type="entry name" value="DUF2358"/>
</dbReference>
<dbReference type="PANTHER" id="PTHR34123:SF1">
    <property type="entry name" value="OS04G0578200 PROTEIN"/>
    <property type="match status" value="1"/>
</dbReference>
<evidence type="ECO:0000313" key="2">
    <source>
        <dbReference type="Proteomes" id="UP001054902"/>
    </source>
</evidence>
<dbReference type="AlphaFoldDB" id="A0AAD3CTY6"/>
<proteinExistence type="predicted"/>
<dbReference type="Proteomes" id="UP001054902">
    <property type="component" value="Unassembled WGS sequence"/>
</dbReference>
<dbReference type="SUPFAM" id="SSF54427">
    <property type="entry name" value="NTF2-like"/>
    <property type="match status" value="1"/>
</dbReference>
<gene>
    <name evidence="1" type="ORF">CTEN210_08658</name>
</gene>
<keyword evidence="2" id="KW-1185">Reference proteome</keyword>
<comment type="caution">
    <text evidence="1">The sequence shown here is derived from an EMBL/GenBank/DDBJ whole genome shotgun (WGS) entry which is preliminary data.</text>
</comment>
<dbReference type="Pfam" id="PF10184">
    <property type="entry name" value="DUF2358"/>
    <property type="match status" value="1"/>
</dbReference>
<sequence length="221" mass="25158">MSNDMNDSYEKKNAAVDVLSNFMQEKDESSPLDKIDFDSPKFAKVDLETLAKVIDYELYNKEWFVTGNVNPIYFSDDFEFQDPDVKLKGIENYAKGVNKLFDQETARAEIISVVVDNLRENTLTVRWRLSGKVKIAGGLNIKPYICTTYLVVDPESGLIIFQEDEFDIPQWDILLSALFPFLIGKITKEPAPEVKREDVPTMPKIGTTTSSILDDVFGFLF</sequence>
<name>A0AAD3CTY6_9STRA</name>
<dbReference type="EMBL" id="BLLK01000045">
    <property type="protein sequence ID" value="GFH52182.1"/>
    <property type="molecule type" value="Genomic_DNA"/>
</dbReference>
<reference evidence="1 2" key="1">
    <citation type="journal article" date="2021" name="Sci. Rep.">
        <title>The genome of the diatom Chaetoceros tenuissimus carries an ancient integrated fragment of an extant virus.</title>
        <authorList>
            <person name="Hongo Y."/>
            <person name="Kimura K."/>
            <person name="Takaki Y."/>
            <person name="Yoshida Y."/>
            <person name="Baba S."/>
            <person name="Kobayashi G."/>
            <person name="Nagasaki K."/>
            <person name="Hano T."/>
            <person name="Tomaru Y."/>
        </authorList>
    </citation>
    <scope>NUCLEOTIDE SEQUENCE [LARGE SCALE GENOMIC DNA]</scope>
    <source>
        <strain evidence="1 2">NIES-3715</strain>
    </source>
</reference>
<dbReference type="InterPro" id="IPR032710">
    <property type="entry name" value="NTF2-like_dom_sf"/>
</dbReference>
<protein>
    <submittedName>
        <fullName evidence="1">Uncharacterized protein</fullName>
    </submittedName>
</protein>
<organism evidence="1 2">
    <name type="scientific">Chaetoceros tenuissimus</name>
    <dbReference type="NCBI Taxonomy" id="426638"/>
    <lineage>
        <taxon>Eukaryota</taxon>
        <taxon>Sar</taxon>
        <taxon>Stramenopiles</taxon>
        <taxon>Ochrophyta</taxon>
        <taxon>Bacillariophyta</taxon>
        <taxon>Coscinodiscophyceae</taxon>
        <taxon>Chaetocerotophycidae</taxon>
        <taxon>Chaetocerotales</taxon>
        <taxon>Chaetocerotaceae</taxon>
        <taxon>Chaetoceros</taxon>
    </lineage>
</organism>
<dbReference type="PANTHER" id="PTHR34123">
    <property type="entry name" value="OS04G0578200 PROTEIN"/>
    <property type="match status" value="1"/>
</dbReference>
<accession>A0AAD3CTY6</accession>